<reference evidence="4" key="1">
    <citation type="submission" date="2015-11" db="EMBL/GenBank/DDBJ databases">
        <title>De novo transcriptome assembly of four potential Pierce s Disease insect vectors from Arizona vineyards.</title>
        <authorList>
            <person name="Tassone E.E."/>
        </authorList>
    </citation>
    <scope>NUCLEOTIDE SEQUENCE</scope>
</reference>
<dbReference type="InterPro" id="IPR036322">
    <property type="entry name" value="WD40_repeat_dom_sf"/>
</dbReference>
<dbReference type="PANTHER" id="PTHR46853:SF1">
    <property type="entry name" value="METHYLOSOME PROTEIN 50"/>
    <property type="match status" value="1"/>
</dbReference>
<feature type="repeat" description="WD" evidence="3">
    <location>
        <begin position="106"/>
        <end position="149"/>
    </location>
</feature>
<gene>
    <name evidence="4" type="ORF">g.30494</name>
</gene>
<dbReference type="PROSITE" id="PS50082">
    <property type="entry name" value="WD_REPEATS_2"/>
    <property type="match status" value="2"/>
</dbReference>
<dbReference type="Pfam" id="PF00400">
    <property type="entry name" value="WD40"/>
    <property type="match status" value="2"/>
</dbReference>
<keyword evidence="2" id="KW-0963">Cytoplasm</keyword>
<dbReference type="AlphaFoldDB" id="A0A1B6JQV3"/>
<dbReference type="InterPro" id="IPR001680">
    <property type="entry name" value="WD40_rpt"/>
</dbReference>
<feature type="repeat" description="WD" evidence="3">
    <location>
        <begin position="63"/>
        <end position="104"/>
    </location>
</feature>
<dbReference type="SMART" id="SM00320">
    <property type="entry name" value="WD40"/>
    <property type="match status" value="4"/>
</dbReference>
<dbReference type="InterPro" id="IPR015943">
    <property type="entry name" value="WD40/YVTN_repeat-like_dom_sf"/>
</dbReference>
<dbReference type="PROSITE" id="PS50294">
    <property type="entry name" value="WD_REPEATS_REGION"/>
    <property type="match status" value="1"/>
</dbReference>
<proteinExistence type="predicted"/>
<sequence length="272" mass="30016">MLRLRQEKKAVLLGLSVNQVFVKENLLMPKKTIIVGEDSGAVTVLELIEEDDQPISLEGKNSRHDHDSCVLSISVSSDKSSVVTAGMDLCIKVWDTDELVPAHTYRCAHSHHIMNVAYSTEAASEVFASCGLDGAALLWDTRQPKPATVIVDDPKEGLTAVAWQGGDSNTLVVGSAFGTVSMLDIRTRSVLRQSHLFQRPIYKLLSIEPSSLATCADSHEVIVLDPLTEDLKVRYKDERHTDFVRGLSFDKQSRTLYSCGWDKQVIAHAIDL</sequence>
<accession>A0A1B6JQV3</accession>
<evidence type="ECO:0000256" key="2">
    <source>
        <dbReference type="ARBA" id="ARBA00022490"/>
    </source>
</evidence>
<comment type="subcellular location">
    <subcellularLocation>
        <location evidence="1">Cytoplasm</location>
    </subcellularLocation>
</comment>
<evidence type="ECO:0000256" key="3">
    <source>
        <dbReference type="PROSITE-ProRule" id="PRU00221"/>
    </source>
</evidence>
<dbReference type="Gene3D" id="2.130.10.10">
    <property type="entry name" value="YVTN repeat-like/Quinoprotein amine dehydrogenase"/>
    <property type="match status" value="1"/>
</dbReference>
<keyword evidence="3" id="KW-0853">WD repeat</keyword>
<dbReference type="GO" id="GO:0034709">
    <property type="term" value="C:methylosome"/>
    <property type="evidence" value="ECO:0007669"/>
    <property type="project" value="TreeGrafter"/>
</dbReference>
<dbReference type="GO" id="GO:0007309">
    <property type="term" value="P:oocyte axis specification"/>
    <property type="evidence" value="ECO:0007669"/>
    <property type="project" value="TreeGrafter"/>
</dbReference>
<dbReference type="SUPFAM" id="SSF50978">
    <property type="entry name" value="WD40 repeat-like"/>
    <property type="match status" value="1"/>
</dbReference>
<dbReference type="EMBL" id="GECU01006116">
    <property type="protein sequence ID" value="JAT01591.1"/>
    <property type="molecule type" value="Transcribed_RNA"/>
</dbReference>
<protein>
    <submittedName>
        <fullName evidence="4">Uncharacterized protein</fullName>
    </submittedName>
</protein>
<dbReference type="PANTHER" id="PTHR46853">
    <property type="entry name" value="METHYLOSOME PROTEIN 50"/>
    <property type="match status" value="1"/>
</dbReference>
<evidence type="ECO:0000256" key="1">
    <source>
        <dbReference type="ARBA" id="ARBA00004496"/>
    </source>
</evidence>
<organism evidence="4">
    <name type="scientific">Homalodisca liturata</name>
    <dbReference type="NCBI Taxonomy" id="320908"/>
    <lineage>
        <taxon>Eukaryota</taxon>
        <taxon>Metazoa</taxon>
        <taxon>Ecdysozoa</taxon>
        <taxon>Arthropoda</taxon>
        <taxon>Hexapoda</taxon>
        <taxon>Insecta</taxon>
        <taxon>Pterygota</taxon>
        <taxon>Neoptera</taxon>
        <taxon>Paraneoptera</taxon>
        <taxon>Hemiptera</taxon>
        <taxon>Auchenorrhyncha</taxon>
        <taxon>Membracoidea</taxon>
        <taxon>Cicadellidae</taxon>
        <taxon>Cicadellinae</taxon>
        <taxon>Proconiini</taxon>
        <taxon>Homalodisca</taxon>
    </lineage>
</organism>
<dbReference type="InterPro" id="IPR052139">
    <property type="entry name" value="Methylosome_Comp_WDR77"/>
</dbReference>
<name>A0A1B6JQV3_9HEMI</name>
<evidence type="ECO:0000313" key="4">
    <source>
        <dbReference type="EMBL" id="JAT01591.1"/>
    </source>
</evidence>